<reference evidence="1 2" key="1">
    <citation type="submission" date="2024-06" db="EMBL/GenBank/DDBJ databases">
        <title>The Natural Products Discovery Center: Release of the First 8490 Sequenced Strains for Exploring Actinobacteria Biosynthetic Diversity.</title>
        <authorList>
            <person name="Kalkreuter E."/>
            <person name="Kautsar S.A."/>
            <person name="Yang D."/>
            <person name="Bader C.D."/>
            <person name="Teijaro C.N."/>
            <person name="Fluegel L."/>
            <person name="Davis C.M."/>
            <person name="Simpson J.R."/>
            <person name="Lauterbach L."/>
            <person name="Steele A.D."/>
            <person name="Gui C."/>
            <person name="Meng S."/>
            <person name="Li G."/>
            <person name="Viehrig K."/>
            <person name="Ye F."/>
            <person name="Su P."/>
            <person name="Kiefer A.F."/>
            <person name="Nichols A."/>
            <person name="Cepeda A.J."/>
            <person name="Yan W."/>
            <person name="Fan B."/>
            <person name="Jiang Y."/>
            <person name="Adhikari A."/>
            <person name="Zheng C.-J."/>
            <person name="Schuster L."/>
            <person name="Cowan T.M."/>
            <person name="Smanski M.J."/>
            <person name="Chevrette M.G."/>
            <person name="De Carvalho L.P.S."/>
            <person name="Shen B."/>
        </authorList>
    </citation>
    <scope>NUCLEOTIDE SEQUENCE [LARGE SCALE GENOMIC DNA]</scope>
    <source>
        <strain evidence="1 2">NPDC000234</strain>
    </source>
</reference>
<dbReference type="Proteomes" id="UP001474181">
    <property type="component" value="Unassembled WGS sequence"/>
</dbReference>
<evidence type="ECO:0000313" key="1">
    <source>
        <dbReference type="EMBL" id="MER7178370.1"/>
    </source>
</evidence>
<organism evidence="1 2">
    <name type="scientific">Streptomyces hyaluromycini</name>
    <dbReference type="NCBI Taxonomy" id="1377993"/>
    <lineage>
        <taxon>Bacteria</taxon>
        <taxon>Bacillati</taxon>
        <taxon>Actinomycetota</taxon>
        <taxon>Actinomycetes</taxon>
        <taxon>Kitasatosporales</taxon>
        <taxon>Streptomycetaceae</taxon>
        <taxon>Streptomyces</taxon>
    </lineage>
</organism>
<dbReference type="InterPro" id="IPR036388">
    <property type="entry name" value="WH-like_DNA-bd_sf"/>
</dbReference>
<accession>A0ABV1WNE4</accession>
<name>A0ABV1WNE4_9ACTN</name>
<feature type="non-terminal residue" evidence="1">
    <location>
        <position position="1"/>
    </location>
</feature>
<sequence length="61" mass="7021">ERRRRPQDRRRNIVELTATGRERMGRAEEARLAAEQRFLAPLDDPTAATLVRALRALLPGR</sequence>
<comment type="caution">
    <text evidence="1">The sequence shown here is derived from an EMBL/GenBank/DDBJ whole genome shotgun (WGS) entry which is preliminary data.</text>
</comment>
<evidence type="ECO:0000313" key="2">
    <source>
        <dbReference type="Proteomes" id="UP001474181"/>
    </source>
</evidence>
<dbReference type="InterPro" id="IPR036390">
    <property type="entry name" value="WH_DNA-bd_sf"/>
</dbReference>
<proteinExistence type="predicted"/>
<gene>
    <name evidence="1" type="ORF">ABT404_02540</name>
</gene>
<keyword evidence="2" id="KW-1185">Reference proteome</keyword>
<protein>
    <submittedName>
        <fullName evidence="1">MarR family transcriptional regulator</fullName>
    </submittedName>
</protein>
<dbReference type="EMBL" id="JBEPEK010000010">
    <property type="protein sequence ID" value="MER7178370.1"/>
    <property type="molecule type" value="Genomic_DNA"/>
</dbReference>
<dbReference type="SUPFAM" id="SSF46785">
    <property type="entry name" value="Winged helix' DNA-binding domain"/>
    <property type="match status" value="1"/>
</dbReference>
<dbReference type="Gene3D" id="1.10.10.10">
    <property type="entry name" value="Winged helix-like DNA-binding domain superfamily/Winged helix DNA-binding domain"/>
    <property type="match status" value="1"/>
</dbReference>